<dbReference type="SUPFAM" id="SSF50182">
    <property type="entry name" value="Sm-like ribonucleoproteins"/>
    <property type="match status" value="1"/>
</dbReference>
<keyword evidence="2" id="KW-0542">Nucleomorph</keyword>
<dbReference type="AlphaFoldDB" id="A0A060DFP8"/>
<dbReference type="InterPro" id="IPR001163">
    <property type="entry name" value="Sm_dom_euk/arc"/>
</dbReference>
<feature type="domain" description="Sm" evidence="1">
    <location>
        <begin position="6"/>
        <end position="71"/>
    </location>
</feature>
<protein>
    <submittedName>
        <fullName evidence="2">Small nuclear ribonucleoprotein Sm-D</fullName>
    </submittedName>
</protein>
<dbReference type="Proteomes" id="UP000243670">
    <property type="component" value="Nucleomorph 1"/>
</dbReference>
<dbReference type="SMART" id="SM00651">
    <property type="entry name" value="Sm"/>
    <property type="match status" value="1"/>
</dbReference>
<dbReference type="EMBL" id="CP006627">
    <property type="protein sequence ID" value="AIB09648.1"/>
    <property type="molecule type" value="Genomic_DNA"/>
</dbReference>
<dbReference type="Pfam" id="PF01423">
    <property type="entry name" value="LSM"/>
    <property type="match status" value="1"/>
</dbReference>
<dbReference type="InterPro" id="IPR010920">
    <property type="entry name" value="LSM_dom_sf"/>
</dbReference>
<gene>
    <name evidence="2" type="primary">snRNPSm-D</name>
    <name evidence="2" type="ORF">M951_chr1169</name>
</gene>
<proteinExistence type="predicted"/>
<keyword evidence="2" id="KW-0687">Ribonucleoprotein</keyword>
<organism evidence="2 3">
    <name type="scientific">Lotharella oceanica</name>
    <dbReference type="NCBI Taxonomy" id="641309"/>
    <lineage>
        <taxon>Eukaryota</taxon>
        <taxon>Sar</taxon>
        <taxon>Rhizaria</taxon>
        <taxon>Cercozoa</taxon>
        <taxon>Chlorarachniophyceae</taxon>
        <taxon>Lotharella</taxon>
    </lineage>
</organism>
<evidence type="ECO:0000259" key="1">
    <source>
        <dbReference type="SMART" id="SM00651"/>
    </source>
</evidence>
<accession>A0A060DFP8</accession>
<evidence type="ECO:0000313" key="3">
    <source>
        <dbReference type="Proteomes" id="UP000243670"/>
    </source>
</evidence>
<evidence type="ECO:0000313" key="2">
    <source>
        <dbReference type="EMBL" id="AIB09648.1"/>
    </source>
</evidence>
<geneLocation type="nucleomorph" evidence="2"/>
<sequence>MNKSTRYLSNLYNETVELNLKNKTKIIGILTNVDHNGNIFMKVSKIYHLNKKIFFVTDIIIRGSALKYIVFPENIKFQEIFNELNKK</sequence>
<dbReference type="Gene3D" id="2.30.30.100">
    <property type="match status" value="1"/>
</dbReference>
<name>A0A060DFP8_9EUKA</name>
<dbReference type="GO" id="GO:1990904">
    <property type="term" value="C:ribonucleoprotein complex"/>
    <property type="evidence" value="ECO:0007669"/>
    <property type="project" value="UniProtKB-KW"/>
</dbReference>
<reference evidence="2 3" key="1">
    <citation type="journal article" date="2014" name="BMC Genomics">
        <title>Nucleomorph and plastid genome sequences of the chlorarachniophyte Lotharella oceanica: convergent reductive evolution and frequent recombination in nucleomorph-bearing algae.</title>
        <authorList>
            <person name="Tanifuji G."/>
            <person name="Onodera N.T."/>
            <person name="Brown M.W."/>
            <person name="Curtis B.A."/>
            <person name="Roger A.J."/>
            <person name="Ka-Shu Wong G."/>
            <person name="Melkonian M."/>
            <person name="Archibald J.M."/>
        </authorList>
    </citation>
    <scope>NUCLEOTIDE SEQUENCE [LARGE SCALE GENOMIC DNA]</scope>
    <source>
        <strain evidence="2 3">CCMP622</strain>
    </source>
</reference>